<protein>
    <submittedName>
        <fullName evidence="2">Uncharacterized protein</fullName>
    </submittedName>
</protein>
<name>A0AC35F7S9_9BILA</name>
<organism evidence="1 2">
    <name type="scientific">Panagrolaimus sp. PS1159</name>
    <dbReference type="NCBI Taxonomy" id="55785"/>
    <lineage>
        <taxon>Eukaryota</taxon>
        <taxon>Metazoa</taxon>
        <taxon>Ecdysozoa</taxon>
        <taxon>Nematoda</taxon>
        <taxon>Chromadorea</taxon>
        <taxon>Rhabditida</taxon>
        <taxon>Tylenchina</taxon>
        <taxon>Panagrolaimomorpha</taxon>
        <taxon>Panagrolaimoidea</taxon>
        <taxon>Panagrolaimidae</taxon>
        <taxon>Panagrolaimus</taxon>
    </lineage>
</organism>
<sequence length="142" mass="16585">MHLPPTPSPAFMAVLNEYHRKSFRKSTPTFSTFSPNSSTSCSYSPIYSSPLANSDLSFNESNNDSESLDILNKKFLCKHFKGFHHRRDIAEIKDVMINLYRDADPKKKKDRPQIIGYVNINTSQILSRHPVERWFVYILYYF</sequence>
<evidence type="ECO:0000313" key="2">
    <source>
        <dbReference type="WBParaSite" id="PS1159_v2.g14739.t1"/>
    </source>
</evidence>
<proteinExistence type="predicted"/>
<dbReference type="Proteomes" id="UP000887580">
    <property type="component" value="Unplaced"/>
</dbReference>
<accession>A0AC35F7S9</accession>
<reference evidence="2" key="1">
    <citation type="submission" date="2022-11" db="UniProtKB">
        <authorList>
            <consortium name="WormBaseParasite"/>
        </authorList>
    </citation>
    <scope>IDENTIFICATION</scope>
</reference>
<evidence type="ECO:0000313" key="1">
    <source>
        <dbReference type="Proteomes" id="UP000887580"/>
    </source>
</evidence>
<dbReference type="WBParaSite" id="PS1159_v2.g14739.t1">
    <property type="protein sequence ID" value="PS1159_v2.g14739.t1"/>
    <property type="gene ID" value="PS1159_v2.g14739"/>
</dbReference>